<dbReference type="GO" id="GO:0008080">
    <property type="term" value="F:N-acetyltransferase activity"/>
    <property type="evidence" value="ECO:0007669"/>
    <property type="project" value="InterPro"/>
</dbReference>
<dbReference type="CDD" id="cd04301">
    <property type="entry name" value="NAT_SF"/>
    <property type="match status" value="1"/>
</dbReference>
<evidence type="ECO:0000256" key="1">
    <source>
        <dbReference type="ARBA" id="ARBA00022679"/>
    </source>
</evidence>
<evidence type="ECO:0000256" key="2">
    <source>
        <dbReference type="ARBA" id="ARBA00023315"/>
    </source>
</evidence>
<feature type="domain" description="N-acetyltransferase" evidence="3">
    <location>
        <begin position="10"/>
        <end position="146"/>
    </location>
</feature>
<reference evidence="4 5" key="1">
    <citation type="submission" date="2018-12" db="EMBL/GenBank/DDBJ databases">
        <authorList>
            <person name="Sun L."/>
            <person name="Chen Z."/>
        </authorList>
    </citation>
    <scope>NUCLEOTIDE SEQUENCE [LARGE SCALE GENOMIC DNA]</scope>
    <source>
        <strain evidence="4 5">DSM 15890</strain>
    </source>
</reference>
<dbReference type="Pfam" id="PF13673">
    <property type="entry name" value="Acetyltransf_10"/>
    <property type="match status" value="1"/>
</dbReference>
<gene>
    <name evidence="4" type="ORF">EJP82_12145</name>
</gene>
<dbReference type="AlphaFoldDB" id="A0A3S1DW87"/>
<keyword evidence="5" id="KW-1185">Reference proteome</keyword>
<evidence type="ECO:0000313" key="4">
    <source>
        <dbReference type="EMBL" id="RUT46593.1"/>
    </source>
</evidence>
<accession>A0A3S1DW87</accession>
<keyword evidence="2" id="KW-0012">Acyltransferase</keyword>
<dbReference type="PANTHER" id="PTHR43626:SF4">
    <property type="entry name" value="GCN5-RELATED N-ACETYLTRANSFERASE 2, CHLOROPLASTIC"/>
    <property type="match status" value="1"/>
</dbReference>
<keyword evidence="1 4" id="KW-0808">Transferase</keyword>
<dbReference type="PANTHER" id="PTHR43626">
    <property type="entry name" value="ACYL-COA N-ACYLTRANSFERASE"/>
    <property type="match status" value="1"/>
</dbReference>
<dbReference type="InterPro" id="IPR000182">
    <property type="entry name" value="GNAT_dom"/>
</dbReference>
<dbReference type="InterPro" id="IPR045039">
    <property type="entry name" value="NSI-like"/>
</dbReference>
<proteinExistence type="predicted"/>
<evidence type="ECO:0000313" key="5">
    <source>
        <dbReference type="Proteomes" id="UP000279446"/>
    </source>
</evidence>
<organism evidence="4 5">
    <name type="scientific">Paenibacillus anaericanus</name>
    <dbReference type="NCBI Taxonomy" id="170367"/>
    <lineage>
        <taxon>Bacteria</taxon>
        <taxon>Bacillati</taxon>
        <taxon>Bacillota</taxon>
        <taxon>Bacilli</taxon>
        <taxon>Bacillales</taxon>
        <taxon>Paenibacillaceae</taxon>
        <taxon>Paenibacillus</taxon>
    </lineage>
</organism>
<name>A0A3S1DW87_9BACL</name>
<evidence type="ECO:0000259" key="3">
    <source>
        <dbReference type="PROSITE" id="PS51186"/>
    </source>
</evidence>
<dbReference type="InterPro" id="IPR016181">
    <property type="entry name" value="Acyl_CoA_acyltransferase"/>
</dbReference>
<dbReference type="PROSITE" id="PS51186">
    <property type="entry name" value="GNAT"/>
    <property type="match status" value="1"/>
</dbReference>
<protein>
    <submittedName>
        <fullName evidence="4">N-acetyltransferase</fullName>
    </submittedName>
</protein>
<dbReference type="GO" id="GO:0005737">
    <property type="term" value="C:cytoplasm"/>
    <property type="evidence" value="ECO:0007669"/>
    <property type="project" value="TreeGrafter"/>
</dbReference>
<sequence>MIEMNANTDIVVREFIPSGEDYIQLVESTGWKGIVEKGSQQLEEALNKSWFVVSALHNDKVVGFGRIISDGVYQGFICELIVLPEYQNNGVGTNILKKLLLKCKENNILMVQLFAAVNKSQYYKKFGFEERAQDEPGMRWIHRDVL</sequence>
<dbReference type="Gene3D" id="3.40.630.30">
    <property type="match status" value="1"/>
</dbReference>
<dbReference type="SUPFAM" id="SSF55729">
    <property type="entry name" value="Acyl-CoA N-acyltransferases (Nat)"/>
    <property type="match status" value="1"/>
</dbReference>
<comment type="caution">
    <text evidence="4">The sequence shown here is derived from an EMBL/GenBank/DDBJ whole genome shotgun (WGS) entry which is preliminary data.</text>
</comment>
<dbReference type="Proteomes" id="UP000279446">
    <property type="component" value="Unassembled WGS sequence"/>
</dbReference>
<dbReference type="EMBL" id="RZNY01000008">
    <property type="protein sequence ID" value="RUT46593.1"/>
    <property type="molecule type" value="Genomic_DNA"/>
</dbReference>